<dbReference type="AlphaFoldDB" id="A0A816DQB4"/>
<comment type="caution">
    <text evidence="2">The sequence shown here is derived from an EMBL/GenBank/DDBJ whole genome shotgun (WGS) entry which is preliminary data.</text>
</comment>
<organism evidence="2 3">
    <name type="scientific">Adineta ricciae</name>
    <name type="common">Rotifer</name>
    <dbReference type="NCBI Taxonomy" id="249248"/>
    <lineage>
        <taxon>Eukaryota</taxon>
        <taxon>Metazoa</taxon>
        <taxon>Spiralia</taxon>
        <taxon>Gnathifera</taxon>
        <taxon>Rotifera</taxon>
        <taxon>Eurotatoria</taxon>
        <taxon>Bdelloidea</taxon>
        <taxon>Adinetida</taxon>
        <taxon>Adinetidae</taxon>
        <taxon>Adineta</taxon>
    </lineage>
</organism>
<reference evidence="2" key="1">
    <citation type="submission" date="2021-02" db="EMBL/GenBank/DDBJ databases">
        <authorList>
            <person name="Nowell W R."/>
        </authorList>
    </citation>
    <scope>NUCLEOTIDE SEQUENCE</scope>
</reference>
<protein>
    <submittedName>
        <fullName evidence="2">Uncharacterized protein</fullName>
    </submittedName>
</protein>
<dbReference type="Proteomes" id="UP000663828">
    <property type="component" value="Unassembled WGS sequence"/>
</dbReference>
<accession>A0A816DQB4</accession>
<feature type="non-terminal residue" evidence="2">
    <location>
        <position position="1"/>
    </location>
</feature>
<evidence type="ECO:0000313" key="3">
    <source>
        <dbReference type="Proteomes" id="UP000663828"/>
    </source>
</evidence>
<gene>
    <name evidence="2" type="ORF">XAT740_LOCUS53163</name>
</gene>
<evidence type="ECO:0000313" key="2">
    <source>
        <dbReference type="EMBL" id="CAF1640085.1"/>
    </source>
</evidence>
<dbReference type="EMBL" id="CAJNOR010009009">
    <property type="protein sequence ID" value="CAF1640085.1"/>
    <property type="molecule type" value="Genomic_DNA"/>
</dbReference>
<proteinExistence type="predicted"/>
<keyword evidence="3" id="KW-1185">Reference proteome</keyword>
<feature type="region of interest" description="Disordered" evidence="1">
    <location>
        <begin position="1"/>
        <end position="45"/>
    </location>
</feature>
<sequence>MAGRGYRRNKGDFRSVRTVAPSARMTGESEDVSDIVQRSARASSA</sequence>
<evidence type="ECO:0000256" key="1">
    <source>
        <dbReference type="SAM" id="MobiDB-lite"/>
    </source>
</evidence>
<name>A0A816DQB4_ADIRI</name>